<sequence>MPTYLFKRIAMAFPTVVIVAVLVFAMIRAIPGDPATLMLGDIHDPALLAHLRHEFGLDESLPVQFLHWVERLLRGDLGMSIARHRPVSTLIAEAFPVTAQIVLSATVIACLVAIPAGLFAAWRQNHRSDLAVVMTTILLVSIPSFWSGILLIWVFGVKLHWLPTFGYQTFAQAGWGSLKYLVLPVIAVSLGEIAVVTRMIRASSIEVLRLEYIAHARAKGLGEGRVLARHTLPNAFGPALTVIGLVVGHLLAGGAVIETVFTLPGMGRLLVESIYARDYPVVQGCLLVIALIYVVINLIVDLLYPLFDPRLKH</sequence>
<proteinExistence type="inferred from homology"/>
<evidence type="ECO:0000256" key="1">
    <source>
        <dbReference type="ARBA" id="ARBA00004651"/>
    </source>
</evidence>
<feature type="transmembrane region" description="Helical" evidence="7">
    <location>
        <begin position="180"/>
        <end position="200"/>
    </location>
</feature>
<keyword evidence="6 7" id="KW-0472">Membrane</keyword>
<evidence type="ECO:0000256" key="6">
    <source>
        <dbReference type="ARBA" id="ARBA00023136"/>
    </source>
</evidence>
<feature type="domain" description="ABC transmembrane type-1" evidence="8">
    <location>
        <begin position="95"/>
        <end position="304"/>
    </location>
</feature>
<dbReference type="CDD" id="cd06261">
    <property type="entry name" value="TM_PBP2"/>
    <property type="match status" value="1"/>
</dbReference>
<dbReference type="EMBL" id="CABPSB010000018">
    <property type="protein sequence ID" value="VVE40928.1"/>
    <property type="molecule type" value="Genomic_DNA"/>
</dbReference>
<gene>
    <name evidence="9" type="ORF">PAN31108_04149</name>
</gene>
<evidence type="ECO:0000313" key="10">
    <source>
        <dbReference type="Proteomes" id="UP000406256"/>
    </source>
</evidence>
<dbReference type="Proteomes" id="UP000406256">
    <property type="component" value="Unassembled WGS sequence"/>
</dbReference>
<dbReference type="PANTHER" id="PTHR43163">
    <property type="entry name" value="DIPEPTIDE TRANSPORT SYSTEM PERMEASE PROTEIN DPPB-RELATED"/>
    <property type="match status" value="1"/>
</dbReference>
<dbReference type="GO" id="GO:0055085">
    <property type="term" value="P:transmembrane transport"/>
    <property type="evidence" value="ECO:0007669"/>
    <property type="project" value="InterPro"/>
</dbReference>
<keyword evidence="2 7" id="KW-0813">Transport</keyword>
<dbReference type="GO" id="GO:0005886">
    <property type="term" value="C:plasma membrane"/>
    <property type="evidence" value="ECO:0007669"/>
    <property type="project" value="UniProtKB-SubCell"/>
</dbReference>
<comment type="similarity">
    <text evidence="7">Belongs to the binding-protein-dependent transport system permease family.</text>
</comment>
<evidence type="ECO:0000259" key="8">
    <source>
        <dbReference type="PROSITE" id="PS50928"/>
    </source>
</evidence>
<dbReference type="Pfam" id="PF19300">
    <property type="entry name" value="BPD_transp_1_N"/>
    <property type="match status" value="1"/>
</dbReference>
<dbReference type="Pfam" id="PF00528">
    <property type="entry name" value="BPD_transp_1"/>
    <property type="match status" value="1"/>
</dbReference>
<keyword evidence="10" id="KW-1185">Reference proteome</keyword>
<keyword evidence="3" id="KW-1003">Cell membrane</keyword>
<dbReference type="InterPro" id="IPR035906">
    <property type="entry name" value="MetI-like_sf"/>
</dbReference>
<keyword evidence="5 7" id="KW-1133">Transmembrane helix</keyword>
<dbReference type="AlphaFoldDB" id="A0A5E4XXY7"/>
<reference evidence="9 10" key="1">
    <citation type="submission" date="2019-08" db="EMBL/GenBank/DDBJ databases">
        <authorList>
            <person name="Peeters C."/>
        </authorList>
    </citation>
    <scope>NUCLEOTIDE SEQUENCE [LARGE SCALE GENOMIC DNA]</scope>
    <source>
        <strain evidence="9 10">LMG 31108</strain>
    </source>
</reference>
<evidence type="ECO:0000256" key="5">
    <source>
        <dbReference type="ARBA" id="ARBA00022989"/>
    </source>
</evidence>
<feature type="transmembrane region" description="Helical" evidence="7">
    <location>
        <begin position="235"/>
        <end position="261"/>
    </location>
</feature>
<evidence type="ECO:0000256" key="4">
    <source>
        <dbReference type="ARBA" id="ARBA00022692"/>
    </source>
</evidence>
<feature type="transmembrane region" description="Helical" evidence="7">
    <location>
        <begin position="130"/>
        <end position="155"/>
    </location>
</feature>
<organism evidence="9 10">
    <name type="scientific">Pandoraea anhela</name>
    <dbReference type="NCBI Taxonomy" id="2508295"/>
    <lineage>
        <taxon>Bacteria</taxon>
        <taxon>Pseudomonadati</taxon>
        <taxon>Pseudomonadota</taxon>
        <taxon>Betaproteobacteria</taxon>
        <taxon>Burkholderiales</taxon>
        <taxon>Burkholderiaceae</taxon>
        <taxon>Pandoraea</taxon>
    </lineage>
</organism>
<dbReference type="InterPro" id="IPR000515">
    <property type="entry name" value="MetI-like"/>
</dbReference>
<dbReference type="PROSITE" id="PS50928">
    <property type="entry name" value="ABC_TM1"/>
    <property type="match status" value="1"/>
</dbReference>
<keyword evidence="4 7" id="KW-0812">Transmembrane</keyword>
<comment type="subcellular location">
    <subcellularLocation>
        <location evidence="1 7">Cell membrane</location>
        <topology evidence="1 7">Multi-pass membrane protein</topology>
    </subcellularLocation>
</comment>
<feature type="transmembrane region" description="Helical" evidence="7">
    <location>
        <begin position="281"/>
        <end position="304"/>
    </location>
</feature>
<accession>A0A5E4XXY7</accession>
<dbReference type="InterPro" id="IPR045621">
    <property type="entry name" value="BPD_transp_1_N"/>
</dbReference>
<dbReference type="OrthoDB" id="9803623at2"/>
<evidence type="ECO:0000256" key="2">
    <source>
        <dbReference type="ARBA" id="ARBA00022448"/>
    </source>
</evidence>
<name>A0A5E4XXY7_9BURK</name>
<evidence type="ECO:0000256" key="3">
    <source>
        <dbReference type="ARBA" id="ARBA00022475"/>
    </source>
</evidence>
<dbReference type="PANTHER" id="PTHR43163:SF6">
    <property type="entry name" value="DIPEPTIDE TRANSPORT SYSTEM PERMEASE PROTEIN DPPB-RELATED"/>
    <property type="match status" value="1"/>
</dbReference>
<feature type="transmembrane region" description="Helical" evidence="7">
    <location>
        <begin position="97"/>
        <end position="118"/>
    </location>
</feature>
<dbReference type="RefSeq" id="WP_150670648.1">
    <property type="nucleotide sequence ID" value="NZ_CABPSB010000018.1"/>
</dbReference>
<dbReference type="SUPFAM" id="SSF161098">
    <property type="entry name" value="MetI-like"/>
    <property type="match status" value="1"/>
</dbReference>
<dbReference type="Gene3D" id="1.10.3720.10">
    <property type="entry name" value="MetI-like"/>
    <property type="match status" value="1"/>
</dbReference>
<feature type="transmembrane region" description="Helical" evidence="7">
    <location>
        <begin position="12"/>
        <end position="30"/>
    </location>
</feature>
<protein>
    <submittedName>
        <fullName evidence="9">Peptide ABC transporter</fullName>
    </submittedName>
</protein>
<evidence type="ECO:0000256" key="7">
    <source>
        <dbReference type="RuleBase" id="RU363032"/>
    </source>
</evidence>
<evidence type="ECO:0000313" key="9">
    <source>
        <dbReference type="EMBL" id="VVE40928.1"/>
    </source>
</evidence>